<reference evidence="1" key="1">
    <citation type="submission" date="2021-01" db="EMBL/GenBank/DDBJ databases">
        <authorList>
            <person name="Sun Q."/>
        </authorList>
    </citation>
    <scope>NUCLEOTIDE SEQUENCE</scope>
    <source>
        <strain evidence="1">YIM B02566</strain>
    </source>
</reference>
<evidence type="ECO:0000313" key="2">
    <source>
        <dbReference type="Proteomes" id="UP000616151"/>
    </source>
</evidence>
<gene>
    <name evidence="1" type="ORF">JHL16_27190</name>
</gene>
<dbReference type="EMBL" id="JAENHL010000008">
    <property type="protein sequence ID" value="MBK1870078.1"/>
    <property type="molecule type" value="Genomic_DNA"/>
</dbReference>
<keyword evidence="2" id="KW-1185">Reference proteome</keyword>
<proteinExistence type="predicted"/>
<comment type="caution">
    <text evidence="1">The sequence shown here is derived from an EMBL/GenBank/DDBJ whole genome shotgun (WGS) entry which is preliminary data.</text>
</comment>
<name>A0ACC5RBT7_9HYPH</name>
<dbReference type="Proteomes" id="UP000616151">
    <property type="component" value="Unassembled WGS sequence"/>
</dbReference>
<accession>A0ACC5RBT7</accession>
<sequence length="489" mass="51601">MDIQGGASILENFFPTTRGIRPRGGSLRHATITAGVKSLMVWRSGTSERLFGTDAAKIYDITSPASPTIQPAAAVSGLTSGVFSSVMFAGTGGDFLVAVNGTDDRRLFNGAAWATTPAITGVTASTLSHVWVFKNRLFFVQKNTMNAWCLAVDAIGGAASQISLSGVFKKGGSLLFGDTWSVDAGDGLDDICVFISTLGEVAAFSGVDPADPALWQQVGRYDIGRPLGPNAYFRAGGDLVIATADGMVPLSAAMNKDPAALTLAAVTRAIEQEWKRQATARETSTNWSALKWVSRNMGIIGLPTVGASEKCALVVNLLTGAWAKYSGWDISCQAEMGSRAFFGTPGGGVMIAEASGTDDGAPYQCTFVGLYDHLRSPVAMKTAKMVRTSWLYRQPFAPKVSISSDYIAKLPAYPPAAQHPSLDVWDVGLWDVALWDAGTAQQLVTRWVSVAGQGFALAPNIQITCSHAGPPEAELISIDLLYEQGGVAV</sequence>
<protein>
    <submittedName>
        <fullName evidence="1">Uncharacterized protein</fullName>
    </submittedName>
</protein>
<evidence type="ECO:0000313" key="1">
    <source>
        <dbReference type="EMBL" id="MBK1870078.1"/>
    </source>
</evidence>
<organism evidence="1 2">
    <name type="scientific">Taklimakanibacter albus</name>
    <dbReference type="NCBI Taxonomy" id="2800327"/>
    <lineage>
        <taxon>Bacteria</taxon>
        <taxon>Pseudomonadati</taxon>
        <taxon>Pseudomonadota</taxon>
        <taxon>Alphaproteobacteria</taxon>
        <taxon>Hyphomicrobiales</taxon>
        <taxon>Aestuariivirgaceae</taxon>
        <taxon>Taklimakanibacter</taxon>
    </lineage>
</organism>